<dbReference type="RefSeq" id="WP_183394713.1">
    <property type="nucleotide sequence ID" value="NZ_JACIDR010000002.1"/>
</dbReference>
<dbReference type="Proteomes" id="UP000528964">
    <property type="component" value="Unassembled WGS sequence"/>
</dbReference>
<proteinExistence type="predicted"/>
<dbReference type="AlphaFoldDB" id="A0A7W6CYY1"/>
<protein>
    <submittedName>
        <fullName evidence="1">Uncharacterized protein</fullName>
    </submittedName>
</protein>
<gene>
    <name evidence="1" type="ORF">GGR24_001491</name>
</gene>
<reference evidence="1 2" key="1">
    <citation type="submission" date="2020-08" db="EMBL/GenBank/DDBJ databases">
        <title>Genomic Encyclopedia of Type Strains, Phase IV (KMG-IV): sequencing the most valuable type-strain genomes for metagenomic binning, comparative biology and taxonomic classification.</title>
        <authorList>
            <person name="Goeker M."/>
        </authorList>
    </citation>
    <scope>NUCLEOTIDE SEQUENCE [LARGE SCALE GENOMIC DNA]</scope>
    <source>
        <strain evidence="1 2">DSM 25481</strain>
    </source>
</reference>
<evidence type="ECO:0000313" key="1">
    <source>
        <dbReference type="EMBL" id="MBB3972834.1"/>
    </source>
</evidence>
<name>A0A7W6CYY1_9HYPH</name>
<evidence type="ECO:0000313" key="2">
    <source>
        <dbReference type="Proteomes" id="UP000528964"/>
    </source>
</evidence>
<sequence>MYSQLRICKRYILRNKLKSWKFKYFPDLVDLLVYLSTRRAARRLQGGQLGVLIDSNVLGHSITHETVWVSTGPKKWGDSYIDTGYAARVCVYGPDADSDVYKNVMFLPGIASLAREGLIIFYTSAELRDEQDRQPIGRFRGYGLFDRGLLQNVDIKSIDGYAFPAAGSIWSGRPSAREQQQSRLKNRESDPLYIALIEQMGRKNNLDAWHICTAERHNLFCFLTMDFKLRRIVDANLHKEPFRSMRTRVMTPAELGEFLGLQPIRPALFSYHDASWFVRPDLHHSDNIRRPLRSYRRRSDKDV</sequence>
<organism evidence="1 2">
    <name type="scientific">Hansschlegelia beijingensis</name>
    <dbReference type="NCBI Taxonomy" id="1133344"/>
    <lineage>
        <taxon>Bacteria</taxon>
        <taxon>Pseudomonadati</taxon>
        <taxon>Pseudomonadota</taxon>
        <taxon>Alphaproteobacteria</taxon>
        <taxon>Hyphomicrobiales</taxon>
        <taxon>Methylopilaceae</taxon>
        <taxon>Hansschlegelia</taxon>
    </lineage>
</organism>
<comment type="caution">
    <text evidence="1">The sequence shown here is derived from an EMBL/GenBank/DDBJ whole genome shotgun (WGS) entry which is preliminary data.</text>
</comment>
<accession>A0A7W6CYY1</accession>
<keyword evidence="2" id="KW-1185">Reference proteome</keyword>
<dbReference type="EMBL" id="JACIDR010000002">
    <property type="protein sequence ID" value="MBB3972834.1"/>
    <property type="molecule type" value="Genomic_DNA"/>
</dbReference>